<evidence type="ECO:0000259" key="1">
    <source>
        <dbReference type="Pfam" id="PF13276"/>
    </source>
</evidence>
<accession>A0A5P2G3T5</accession>
<evidence type="ECO:0000313" key="2">
    <source>
        <dbReference type="EMBL" id="QES88789.1"/>
    </source>
</evidence>
<protein>
    <submittedName>
        <fullName evidence="2">Transposase</fullName>
    </submittedName>
</protein>
<proteinExistence type="predicted"/>
<feature type="domain" description="HTH-like" evidence="1">
    <location>
        <begin position="4"/>
        <end position="56"/>
    </location>
</feature>
<dbReference type="AlphaFoldDB" id="A0A5P2G3T5"/>
<gene>
    <name evidence="2" type="ORF">E0W69_009035</name>
</gene>
<dbReference type="InterPro" id="IPR025948">
    <property type="entry name" value="HTH-like_dom"/>
</dbReference>
<dbReference type="Proteomes" id="UP000292424">
    <property type="component" value="Chromosome"/>
</dbReference>
<evidence type="ECO:0000313" key="3">
    <source>
        <dbReference type="Proteomes" id="UP000292424"/>
    </source>
</evidence>
<dbReference type="KEGG" id="arac:E0W69_009035"/>
<dbReference type="EMBL" id="CP044016">
    <property type="protein sequence ID" value="QES88789.1"/>
    <property type="molecule type" value="Genomic_DNA"/>
</dbReference>
<dbReference type="Pfam" id="PF13276">
    <property type="entry name" value="HTH_21"/>
    <property type="match status" value="1"/>
</dbReference>
<keyword evidence="3" id="KW-1185">Reference proteome</keyword>
<sequence length="56" mass="6582">MTKLDQQIVEIHNSSHKRYGSPRIKAELNENGQYVSLKMVANIMRRKSLKSIVRKR</sequence>
<dbReference type="RefSeq" id="WP_131329737.1">
    <property type="nucleotide sequence ID" value="NZ_CP044016.1"/>
</dbReference>
<dbReference type="OrthoDB" id="9815231at2"/>
<name>A0A5P2G3T5_9BACT</name>
<reference evidence="2 3" key="1">
    <citation type="submission" date="2019-09" db="EMBL/GenBank/DDBJ databases">
        <title>Complete genome sequence of Arachidicoccus sp. B3-10 isolated from apple orchard soil.</title>
        <authorList>
            <person name="Kim H.S."/>
            <person name="Han K.-I."/>
            <person name="Suh M.K."/>
            <person name="Lee K.C."/>
            <person name="Eom M.K."/>
            <person name="Kim J.-S."/>
            <person name="Kang S.W."/>
            <person name="Sin Y."/>
            <person name="Lee J.-S."/>
        </authorList>
    </citation>
    <scope>NUCLEOTIDE SEQUENCE [LARGE SCALE GENOMIC DNA]</scope>
    <source>
        <strain evidence="2 3">B3-10</strain>
    </source>
</reference>
<organism evidence="2 3">
    <name type="scientific">Rhizosphaericola mali</name>
    <dbReference type="NCBI Taxonomy" id="2545455"/>
    <lineage>
        <taxon>Bacteria</taxon>
        <taxon>Pseudomonadati</taxon>
        <taxon>Bacteroidota</taxon>
        <taxon>Chitinophagia</taxon>
        <taxon>Chitinophagales</taxon>
        <taxon>Chitinophagaceae</taxon>
        <taxon>Rhizosphaericola</taxon>
    </lineage>
</organism>